<dbReference type="Proteomes" id="UP001549321">
    <property type="component" value="Unassembled WGS sequence"/>
</dbReference>
<accession>A0ABV2R4F4</accession>
<reference evidence="1 2" key="1">
    <citation type="submission" date="2024-06" db="EMBL/GenBank/DDBJ databases">
        <title>Sorghum-associated microbial communities from plants grown in Nebraska, USA.</title>
        <authorList>
            <person name="Schachtman D."/>
        </authorList>
    </citation>
    <scope>NUCLEOTIDE SEQUENCE [LARGE SCALE GENOMIC DNA]</scope>
    <source>
        <strain evidence="1 2">3207</strain>
    </source>
</reference>
<gene>
    <name evidence="1" type="ORF">ABIE08_004110</name>
</gene>
<sequence>MQLFYHDDAGRITGGVSGAFSPDDLDDLRSRGFSFVVVPGGASMATNYVVDGELVARPVAPIAINRTEIPADKRSKVKITGLPVPCVVHIDGQPVSVEDGLLELTAEMPATYWVVFDQFPFMPWSAEITVI</sequence>
<evidence type="ECO:0000313" key="2">
    <source>
        <dbReference type="Proteomes" id="UP001549321"/>
    </source>
</evidence>
<protein>
    <recommendedName>
        <fullName evidence="3">DAGKc domain-containing protein</fullName>
    </recommendedName>
</protein>
<keyword evidence="2" id="KW-1185">Reference proteome</keyword>
<evidence type="ECO:0008006" key="3">
    <source>
        <dbReference type="Google" id="ProtNLM"/>
    </source>
</evidence>
<name>A0ABV2R4F4_9HYPH</name>
<proteinExistence type="predicted"/>
<comment type="caution">
    <text evidence="1">The sequence shown here is derived from an EMBL/GenBank/DDBJ whole genome shotgun (WGS) entry which is preliminary data.</text>
</comment>
<dbReference type="RefSeq" id="WP_354553695.1">
    <property type="nucleotide sequence ID" value="NZ_JBEPSM010000004.1"/>
</dbReference>
<evidence type="ECO:0000313" key="1">
    <source>
        <dbReference type="EMBL" id="MET4636152.1"/>
    </source>
</evidence>
<organism evidence="1 2">
    <name type="scientific">Kaistia defluvii</name>
    <dbReference type="NCBI Taxonomy" id="410841"/>
    <lineage>
        <taxon>Bacteria</taxon>
        <taxon>Pseudomonadati</taxon>
        <taxon>Pseudomonadota</taxon>
        <taxon>Alphaproteobacteria</taxon>
        <taxon>Hyphomicrobiales</taxon>
        <taxon>Kaistiaceae</taxon>
        <taxon>Kaistia</taxon>
    </lineage>
</organism>
<dbReference type="EMBL" id="JBEPSM010000004">
    <property type="protein sequence ID" value="MET4636152.1"/>
    <property type="molecule type" value="Genomic_DNA"/>
</dbReference>